<dbReference type="OrthoDB" id="5822308at2759"/>
<feature type="transmembrane region" description="Helical" evidence="2">
    <location>
        <begin position="94"/>
        <end position="116"/>
    </location>
</feature>
<reference evidence="3" key="1">
    <citation type="submission" date="2022-11" db="EMBL/GenBank/DDBJ databases">
        <authorList>
            <person name="Kikuchi T."/>
        </authorList>
    </citation>
    <scope>NUCLEOTIDE SEQUENCE</scope>
    <source>
        <strain evidence="3">PS1010</strain>
    </source>
</reference>
<feature type="transmembrane region" description="Helical" evidence="2">
    <location>
        <begin position="67"/>
        <end position="87"/>
    </location>
</feature>
<evidence type="ECO:0000313" key="3">
    <source>
        <dbReference type="EMBL" id="CAI5447958.1"/>
    </source>
</evidence>
<gene>
    <name evidence="3" type="ORF">CAMP_LOCUS10595</name>
</gene>
<protein>
    <submittedName>
        <fullName evidence="3">Uncharacterized protein</fullName>
    </submittedName>
</protein>
<keyword evidence="4" id="KW-1185">Reference proteome</keyword>
<feature type="transmembrane region" description="Helical" evidence="2">
    <location>
        <begin position="34"/>
        <end position="55"/>
    </location>
</feature>
<evidence type="ECO:0000256" key="1">
    <source>
        <dbReference type="SAM" id="MobiDB-lite"/>
    </source>
</evidence>
<organism evidence="3 4">
    <name type="scientific">Caenorhabditis angaria</name>
    <dbReference type="NCBI Taxonomy" id="860376"/>
    <lineage>
        <taxon>Eukaryota</taxon>
        <taxon>Metazoa</taxon>
        <taxon>Ecdysozoa</taxon>
        <taxon>Nematoda</taxon>
        <taxon>Chromadorea</taxon>
        <taxon>Rhabditida</taxon>
        <taxon>Rhabditina</taxon>
        <taxon>Rhabditomorpha</taxon>
        <taxon>Rhabditoidea</taxon>
        <taxon>Rhabditidae</taxon>
        <taxon>Peloderinae</taxon>
        <taxon>Caenorhabditis</taxon>
    </lineage>
</organism>
<feature type="transmembrane region" description="Helical" evidence="2">
    <location>
        <begin position="136"/>
        <end position="159"/>
    </location>
</feature>
<keyword evidence="2" id="KW-0812">Transmembrane</keyword>
<dbReference type="AlphaFoldDB" id="A0A9P1IRC3"/>
<sequence>MIGKADSNPKLSKHESVCGKNEKMETINDRHHRCFFGWVHVSTTIRLVIAYFLIYNICIGFLRLPPISVYIAIIGIATCLFSLYHVIRKNPRFLVIFYFYVVFTIFYLLFLGGYFFFINIFNKDLVKQAIGTNSDIISFLWHFMDVILMLTHAWALGVISKTRKYYTWLAEGGQKVELTTTTTTTSTSLPSPRHESKPDIF</sequence>
<feature type="region of interest" description="Disordered" evidence="1">
    <location>
        <begin position="181"/>
        <end position="201"/>
    </location>
</feature>
<accession>A0A9P1IRC3</accession>
<comment type="caution">
    <text evidence="3">The sequence shown here is derived from an EMBL/GenBank/DDBJ whole genome shotgun (WGS) entry which is preliminary data.</text>
</comment>
<evidence type="ECO:0000256" key="2">
    <source>
        <dbReference type="SAM" id="Phobius"/>
    </source>
</evidence>
<dbReference type="Proteomes" id="UP001152747">
    <property type="component" value="Unassembled WGS sequence"/>
</dbReference>
<keyword evidence="2" id="KW-0472">Membrane</keyword>
<name>A0A9P1IRC3_9PELO</name>
<feature type="compositionally biased region" description="Basic and acidic residues" evidence="1">
    <location>
        <begin position="192"/>
        <end position="201"/>
    </location>
</feature>
<proteinExistence type="predicted"/>
<keyword evidence="2" id="KW-1133">Transmembrane helix</keyword>
<evidence type="ECO:0000313" key="4">
    <source>
        <dbReference type="Proteomes" id="UP001152747"/>
    </source>
</evidence>
<dbReference type="EMBL" id="CANHGI010000004">
    <property type="protein sequence ID" value="CAI5447958.1"/>
    <property type="molecule type" value="Genomic_DNA"/>
</dbReference>